<sequence>MRYRRSRSTSRHRRWRKPGHCIPGSVATPSSRRASGANSPETKRQAQLQAAIARHHQEQAQYTQRLADKRLSYKTKAQELADVRTICEQEARIKDLESQRAHLQSGQPCPLCGSTTHPAIAAYQALELSANQTAATRWKRGQTLAEEGAALRGQLDA</sequence>
<feature type="compositionally biased region" description="Polar residues" evidence="1">
    <location>
        <begin position="27"/>
        <end position="48"/>
    </location>
</feature>
<proteinExistence type="predicted"/>
<reference evidence="2 3" key="1">
    <citation type="submission" date="2018-06" db="EMBL/GenBank/DDBJ databases">
        <authorList>
            <consortium name="Pathogen Informatics"/>
            <person name="Doyle S."/>
        </authorList>
    </citation>
    <scope>NUCLEOTIDE SEQUENCE [LARGE SCALE GENOMIC DNA]</scope>
    <source>
        <strain evidence="2 3">NCTC8258</strain>
    </source>
</reference>
<gene>
    <name evidence="2" type="primary">sbcC_1</name>
    <name evidence="2" type="ORF">NCTC8258_05159</name>
</gene>
<organism evidence="2 3">
    <name type="scientific">Salmonella enterica I</name>
    <dbReference type="NCBI Taxonomy" id="59201"/>
    <lineage>
        <taxon>Bacteria</taxon>
        <taxon>Pseudomonadati</taxon>
        <taxon>Pseudomonadota</taxon>
        <taxon>Gammaproteobacteria</taxon>
        <taxon>Enterobacterales</taxon>
        <taxon>Enterobacteriaceae</taxon>
        <taxon>Salmonella</taxon>
    </lineage>
</organism>
<name>A0A379WE20_SALET</name>
<dbReference type="GO" id="GO:0004527">
    <property type="term" value="F:exonuclease activity"/>
    <property type="evidence" value="ECO:0007669"/>
    <property type="project" value="UniProtKB-KW"/>
</dbReference>
<evidence type="ECO:0000313" key="2">
    <source>
        <dbReference type="EMBL" id="SUH17368.1"/>
    </source>
</evidence>
<protein>
    <submittedName>
        <fullName evidence="2">Exonuclease subunit SbcC</fullName>
    </submittedName>
</protein>
<evidence type="ECO:0000313" key="3">
    <source>
        <dbReference type="Proteomes" id="UP000255509"/>
    </source>
</evidence>
<accession>A0A379WE20</accession>
<feature type="region of interest" description="Disordered" evidence="1">
    <location>
        <begin position="1"/>
        <end position="63"/>
    </location>
</feature>
<keyword evidence="2" id="KW-0269">Exonuclease</keyword>
<feature type="compositionally biased region" description="Basic residues" evidence="1">
    <location>
        <begin position="1"/>
        <end position="19"/>
    </location>
</feature>
<dbReference type="AlphaFoldDB" id="A0A379WE20"/>
<keyword evidence="2" id="KW-0540">Nuclease</keyword>
<dbReference type="Proteomes" id="UP000255509">
    <property type="component" value="Unassembled WGS sequence"/>
</dbReference>
<dbReference type="EMBL" id="UGXS01000004">
    <property type="protein sequence ID" value="SUH17368.1"/>
    <property type="molecule type" value="Genomic_DNA"/>
</dbReference>
<evidence type="ECO:0000256" key="1">
    <source>
        <dbReference type="SAM" id="MobiDB-lite"/>
    </source>
</evidence>
<keyword evidence="2" id="KW-0378">Hydrolase</keyword>